<dbReference type="InterPro" id="IPR001680">
    <property type="entry name" value="WD40_rpt"/>
</dbReference>
<dbReference type="Pfam" id="PF00400">
    <property type="entry name" value="WD40"/>
    <property type="match status" value="1"/>
</dbReference>
<dbReference type="SMART" id="SM00320">
    <property type="entry name" value="WD40"/>
    <property type="match status" value="1"/>
</dbReference>
<evidence type="ECO:0000313" key="3">
    <source>
        <dbReference type="EMBL" id="WOL07752.1"/>
    </source>
</evidence>
<feature type="signal peptide" evidence="2">
    <location>
        <begin position="1"/>
        <end position="16"/>
    </location>
</feature>
<feature type="repeat" description="WD" evidence="1">
    <location>
        <begin position="47"/>
        <end position="89"/>
    </location>
</feature>
<accession>A0AAQ3KFG2</accession>
<keyword evidence="4" id="KW-1185">Reference proteome</keyword>
<evidence type="ECO:0000256" key="1">
    <source>
        <dbReference type="PROSITE-ProRule" id="PRU00221"/>
    </source>
</evidence>
<sequence>MLVWDISSLLNALAESVSDTTVGGDCNSSIHLWEPSAETWNMDATPFVGHTASVEDLQWSPTEADVFASCSVDGTIAIWDTRLGKSSAVSVKAHNTDVNVISSHQVDCVLPQLVPCLYSPLLVDLLLALAYPSSHDIQPLTLMDTKVQSLSSLLYTHLLAHGYLLFVDLEWLAFFATALE</sequence>
<protein>
    <submittedName>
        <fullName evidence="3">Glutamate-rich WD repeat-containing protein 1</fullName>
    </submittedName>
</protein>
<dbReference type="GO" id="GO:0042254">
    <property type="term" value="P:ribosome biogenesis"/>
    <property type="evidence" value="ECO:0007669"/>
    <property type="project" value="TreeGrafter"/>
</dbReference>
<dbReference type="PROSITE" id="PS50294">
    <property type="entry name" value="WD_REPEATS_REGION"/>
    <property type="match status" value="1"/>
</dbReference>
<organism evidence="3 4">
    <name type="scientific">Canna indica</name>
    <name type="common">Indian-shot</name>
    <dbReference type="NCBI Taxonomy" id="4628"/>
    <lineage>
        <taxon>Eukaryota</taxon>
        <taxon>Viridiplantae</taxon>
        <taxon>Streptophyta</taxon>
        <taxon>Embryophyta</taxon>
        <taxon>Tracheophyta</taxon>
        <taxon>Spermatophyta</taxon>
        <taxon>Magnoliopsida</taxon>
        <taxon>Liliopsida</taxon>
        <taxon>Zingiberales</taxon>
        <taxon>Cannaceae</taxon>
        <taxon>Canna</taxon>
    </lineage>
</organism>
<dbReference type="InterPro" id="IPR036322">
    <property type="entry name" value="WD40_repeat_dom_sf"/>
</dbReference>
<evidence type="ECO:0000313" key="4">
    <source>
        <dbReference type="Proteomes" id="UP001327560"/>
    </source>
</evidence>
<dbReference type="PANTHER" id="PTHR45903:SF1">
    <property type="entry name" value="GLUTAMATE-RICH WD REPEAT-CONTAINING PROTEIN 1"/>
    <property type="match status" value="1"/>
</dbReference>
<keyword evidence="2" id="KW-0732">Signal</keyword>
<dbReference type="EMBL" id="CP136894">
    <property type="protein sequence ID" value="WOL07752.1"/>
    <property type="molecule type" value="Genomic_DNA"/>
</dbReference>
<feature type="chain" id="PRO_5043009074" evidence="2">
    <location>
        <begin position="17"/>
        <end position="180"/>
    </location>
</feature>
<dbReference type="InterPro" id="IPR051972">
    <property type="entry name" value="Glutamate-rich_WD_repeat"/>
</dbReference>
<gene>
    <name evidence="3" type="ORF">Cni_G16499</name>
</gene>
<dbReference type="PROSITE" id="PS50082">
    <property type="entry name" value="WD_REPEATS_2"/>
    <property type="match status" value="1"/>
</dbReference>
<name>A0AAQ3KFG2_9LILI</name>
<reference evidence="3 4" key="1">
    <citation type="submission" date="2023-10" db="EMBL/GenBank/DDBJ databases">
        <title>Chromosome-scale genome assembly provides insights into flower coloration mechanisms of Canna indica.</title>
        <authorList>
            <person name="Li C."/>
        </authorList>
    </citation>
    <scope>NUCLEOTIDE SEQUENCE [LARGE SCALE GENOMIC DNA]</scope>
    <source>
        <tissue evidence="3">Flower</tissue>
    </source>
</reference>
<keyword evidence="1" id="KW-0853">WD repeat</keyword>
<dbReference type="SUPFAM" id="SSF50978">
    <property type="entry name" value="WD40 repeat-like"/>
    <property type="match status" value="1"/>
</dbReference>
<dbReference type="AlphaFoldDB" id="A0AAQ3KFG2"/>
<proteinExistence type="predicted"/>
<dbReference type="InterPro" id="IPR015943">
    <property type="entry name" value="WD40/YVTN_repeat-like_dom_sf"/>
</dbReference>
<dbReference type="GO" id="GO:0005730">
    <property type="term" value="C:nucleolus"/>
    <property type="evidence" value="ECO:0007669"/>
    <property type="project" value="TreeGrafter"/>
</dbReference>
<dbReference type="Proteomes" id="UP001327560">
    <property type="component" value="Chromosome 5"/>
</dbReference>
<dbReference type="Gene3D" id="2.130.10.10">
    <property type="entry name" value="YVTN repeat-like/Quinoprotein amine dehydrogenase"/>
    <property type="match status" value="1"/>
</dbReference>
<dbReference type="PANTHER" id="PTHR45903">
    <property type="entry name" value="GLUTAMATE-RICH WD REPEAT-CONTAINING PROTEIN 1"/>
    <property type="match status" value="1"/>
</dbReference>
<evidence type="ECO:0000256" key="2">
    <source>
        <dbReference type="SAM" id="SignalP"/>
    </source>
</evidence>